<dbReference type="SUPFAM" id="SSF158682">
    <property type="entry name" value="TerB-like"/>
    <property type="match status" value="1"/>
</dbReference>
<accession>A0A4Y3WA17</accession>
<name>A0A4Y3WA17_NITWI</name>
<evidence type="ECO:0000256" key="1">
    <source>
        <dbReference type="SAM" id="Phobius"/>
    </source>
</evidence>
<keyword evidence="1" id="KW-0472">Membrane</keyword>
<evidence type="ECO:0008006" key="6">
    <source>
        <dbReference type="Google" id="ProtNLM"/>
    </source>
</evidence>
<dbReference type="Pfam" id="PF13208">
    <property type="entry name" value="TerB_N"/>
    <property type="match status" value="1"/>
</dbReference>
<reference evidence="4 5" key="1">
    <citation type="submission" date="2019-06" db="EMBL/GenBank/DDBJ databases">
        <title>Whole genome shotgun sequence of Nitrobacter winogradskyi NBRC 14297.</title>
        <authorList>
            <person name="Hosoyama A."/>
            <person name="Uohara A."/>
            <person name="Ohji S."/>
            <person name="Ichikawa N."/>
        </authorList>
    </citation>
    <scope>NUCLEOTIDE SEQUENCE [LARGE SCALE GENOMIC DNA]</scope>
    <source>
        <strain evidence="4 5">NBRC 14297</strain>
    </source>
</reference>
<dbReference type="Gene3D" id="1.10.3680.10">
    <property type="entry name" value="TerB-like"/>
    <property type="match status" value="1"/>
</dbReference>
<keyword evidence="1" id="KW-1133">Transmembrane helix</keyword>
<feature type="domain" description="TerB N-terminal" evidence="2">
    <location>
        <begin position="111"/>
        <end position="310"/>
    </location>
</feature>
<comment type="caution">
    <text evidence="4">The sequence shown here is derived from an EMBL/GenBank/DDBJ whole genome shotgun (WGS) entry which is preliminary data.</text>
</comment>
<feature type="transmembrane region" description="Helical" evidence="1">
    <location>
        <begin position="38"/>
        <end position="56"/>
    </location>
</feature>
<protein>
    <recommendedName>
        <fullName evidence="6">Tellurite resistance protein TerB</fullName>
    </recommendedName>
</protein>
<proteinExistence type="predicted"/>
<dbReference type="Proteomes" id="UP000318825">
    <property type="component" value="Unassembled WGS sequence"/>
</dbReference>
<feature type="domain" description="TerB-C" evidence="3">
    <location>
        <begin position="667"/>
        <end position="791"/>
    </location>
</feature>
<evidence type="ECO:0000313" key="4">
    <source>
        <dbReference type="EMBL" id="GEC15445.1"/>
    </source>
</evidence>
<dbReference type="InterPro" id="IPR028932">
    <property type="entry name" value="TerB-C"/>
</dbReference>
<keyword evidence="1" id="KW-0812">Transmembrane</keyword>
<evidence type="ECO:0000259" key="3">
    <source>
        <dbReference type="Pfam" id="PF15615"/>
    </source>
</evidence>
<dbReference type="InterPro" id="IPR025266">
    <property type="entry name" value="TerB_N"/>
</dbReference>
<dbReference type="InterPro" id="IPR029024">
    <property type="entry name" value="TerB-like"/>
</dbReference>
<sequence length="798" mass="87047">MGRRKGGSAAGTGLLVVLGLVFAALSALYRFIVENVATIAVFGTIAGLLLILWYFFSKLESRKSTAVERPVAVGQLQIQLPAERGYVEPRVHFGSRTRSAAGPGNARWILPTETITVQGATIAGGLFYLGTGISFEDREIDEYVVNPQLSAKSAKPDVDGASMPYWPSYADVAPAARRAFLEWMATGRQANPYGIGHVFLYFYGLEHRVFVDRDVASTPAVIAEVDRLLAVYGDNGSFRGYAQHFLEYARCAAGLPLPVPEPSSDRSYSIESPPVLLHLGRRLAQSATILSEDALIWVLALPDVYLRTAAVRCFDEFVPLWHLRFRSWFPEGLRVATSGNVDLTYRAASGAFEVSVDGPHRDYPDVTKVKTSLEPLRQLLQECTDELDGFSRLLGRRPEARNSVQAALLLPEDLLAETGFEALREFGKRLSEIMGSKQLASTKMDTVLQLANFDLPEGGKLSPAAADQLGQVLDRLDIAIEPDRRYGGGVPQPDDQVFLFNAPRGGPVDPERPAYRSTKAQVEVAVLAAAAGGEASGGEMQRVIADIKEGADLGGVERARLISFAVTIFNSPPKQAKVLKRLAERTAAEREAIAKAAVAIVGGNGTVQPDEVRFLEKLHKALGLPKERVYSELHKEVSPSDEPVAISVEQRQAGIPIPKEAPVSKPDAVLRIRIDAERLARAQRETAEVSELLANIFEEETAPAPVETPVAAAANSSAFEGLDQSHTELVELIEIKGTVPKLEFEERARAMKLLAEGALERINDWSFDRFDEALLEDGDEIVMAPHLRARLSELRETA</sequence>
<evidence type="ECO:0000313" key="5">
    <source>
        <dbReference type="Proteomes" id="UP000318825"/>
    </source>
</evidence>
<dbReference type="AlphaFoldDB" id="A0A4Y3WA17"/>
<feature type="transmembrane region" description="Helical" evidence="1">
    <location>
        <begin position="12"/>
        <end position="32"/>
    </location>
</feature>
<dbReference type="OrthoDB" id="227636at2"/>
<dbReference type="EMBL" id="BJNF01000029">
    <property type="protein sequence ID" value="GEC15445.1"/>
    <property type="molecule type" value="Genomic_DNA"/>
</dbReference>
<evidence type="ECO:0000259" key="2">
    <source>
        <dbReference type="Pfam" id="PF13208"/>
    </source>
</evidence>
<dbReference type="RefSeq" id="WP_141383141.1">
    <property type="nucleotide sequence ID" value="NZ_BJNF01000029.1"/>
</dbReference>
<gene>
    <name evidence="4" type="ORF">NWI01_13370</name>
</gene>
<dbReference type="Pfam" id="PF15615">
    <property type="entry name" value="TerB_C"/>
    <property type="match status" value="1"/>
</dbReference>
<organism evidence="4 5">
    <name type="scientific">Nitrobacter winogradskyi</name>
    <name type="common">Nitrobacter agilis</name>
    <dbReference type="NCBI Taxonomy" id="913"/>
    <lineage>
        <taxon>Bacteria</taxon>
        <taxon>Pseudomonadati</taxon>
        <taxon>Pseudomonadota</taxon>
        <taxon>Alphaproteobacteria</taxon>
        <taxon>Hyphomicrobiales</taxon>
        <taxon>Nitrobacteraceae</taxon>
        <taxon>Nitrobacter</taxon>
    </lineage>
</organism>